<dbReference type="Gene3D" id="3.90.1200.10">
    <property type="match status" value="1"/>
</dbReference>
<evidence type="ECO:0000313" key="2">
    <source>
        <dbReference type="EMBL" id="KDB22602.1"/>
    </source>
</evidence>
<evidence type="ECO:0000313" key="3">
    <source>
        <dbReference type="Proteomes" id="UP000024533"/>
    </source>
</evidence>
<dbReference type="InterPro" id="IPR011009">
    <property type="entry name" value="Kinase-like_dom_sf"/>
</dbReference>
<dbReference type="OMA" id="RMFWGDP"/>
<dbReference type="InterPro" id="IPR002575">
    <property type="entry name" value="Aminoglycoside_PTrfase"/>
</dbReference>
<accession>A0A059J552</accession>
<feature type="domain" description="Aminoglycoside phosphotransferase" evidence="1">
    <location>
        <begin position="121"/>
        <end position="302"/>
    </location>
</feature>
<dbReference type="EMBL" id="AOKY01000345">
    <property type="protein sequence ID" value="KDB22602.1"/>
    <property type="molecule type" value="Genomic_DNA"/>
</dbReference>
<protein>
    <recommendedName>
        <fullName evidence="1">Aminoglycoside phosphotransferase domain-containing protein</fullName>
    </recommendedName>
</protein>
<name>A0A059J552_TRIIM</name>
<proteinExistence type="predicted"/>
<dbReference type="Proteomes" id="UP000024533">
    <property type="component" value="Unassembled WGS sequence"/>
</dbReference>
<reference evidence="2 3" key="1">
    <citation type="submission" date="2014-02" db="EMBL/GenBank/DDBJ databases">
        <title>The Genome Sequence of Trichophyton interdigitale MR816.</title>
        <authorList>
            <consortium name="The Broad Institute Genomics Platform"/>
            <person name="Cuomo C.A."/>
            <person name="White T.C."/>
            <person name="Graser Y."/>
            <person name="Martinez-Rossi N."/>
            <person name="Heitman J."/>
            <person name="Young S.K."/>
            <person name="Zeng Q."/>
            <person name="Gargeya S."/>
            <person name="Abouelleil A."/>
            <person name="Alvarado L."/>
            <person name="Chapman S.B."/>
            <person name="Gainer-Dewar J."/>
            <person name="Goldberg J."/>
            <person name="Griggs A."/>
            <person name="Gujja S."/>
            <person name="Hansen M."/>
            <person name="Howarth C."/>
            <person name="Imamovic A."/>
            <person name="Larimer J."/>
            <person name="Martinez D."/>
            <person name="Murphy C."/>
            <person name="Pearson M.D."/>
            <person name="Persinoti G."/>
            <person name="Poon T."/>
            <person name="Priest M."/>
            <person name="Roberts A.D."/>
            <person name="Saif S."/>
            <person name="Shea T.D."/>
            <person name="Sykes S.N."/>
            <person name="Wortman J."/>
            <person name="Nusbaum C."/>
            <person name="Birren B."/>
        </authorList>
    </citation>
    <scope>NUCLEOTIDE SEQUENCE [LARGE SCALE GENOMIC DNA]</scope>
    <source>
        <strain evidence="2 3">MR816</strain>
    </source>
</reference>
<sequence length="376" mass="42818">MTAFTFTPKGRISPYIGQDSRRGHHNLSSMQRQCNTPPYPYVMQISTTTTVSVGFPGKVPRNNKNTSSIDGFIQPLFPNQKVLDIQTYDEDPHPHYLLHMSGGIELALKTSTRQPETVLYHERHALEVEAHVLLLLEPSGIWCIPKLIRCEVVPSSPTVTCLLRYKCPGTPLSEIKEKLTSEELRRIDKQLGITVNRIGQHTATKFGPVYDICMGRGERTWKRAFLNLLESLLWNAENMLISLPYFEIRHQASRLSAVFDDVTEPRLILYNISQPSHIIIDPETKDISGVIDFTAATWGDVLMTDIFETPSPDIIKGYGSDPTRDGFAPIRLLFYSCYRNILKIVKQYYRNQPHGEELRVRKNLMSDLASIAEYIP</sequence>
<dbReference type="SUPFAM" id="SSF56112">
    <property type="entry name" value="Protein kinase-like (PK-like)"/>
    <property type="match status" value="1"/>
</dbReference>
<dbReference type="OrthoDB" id="5210591at2759"/>
<dbReference type="AlphaFoldDB" id="A0A059J552"/>
<dbReference type="Pfam" id="PF01636">
    <property type="entry name" value="APH"/>
    <property type="match status" value="1"/>
</dbReference>
<evidence type="ECO:0000259" key="1">
    <source>
        <dbReference type="Pfam" id="PF01636"/>
    </source>
</evidence>
<gene>
    <name evidence="2" type="ORF">H109_05472</name>
</gene>
<organism evidence="2 3">
    <name type="scientific">Trichophyton interdigitale (strain MR816)</name>
    <dbReference type="NCBI Taxonomy" id="1215338"/>
    <lineage>
        <taxon>Eukaryota</taxon>
        <taxon>Fungi</taxon>
        <taxon>Dikarya</taxon>
        <taxon>Ascomycota</taxon>
        <taxon>Pezizomycotina</taxon>
        <taxon>Eurotiomycetes</taxon>
        <taxon>Eurotiomycetidae</taxon>
        <taxon>Onygenales</taxon>
        <taxon>Arthrodermataceae</taxon>
        <taxon>Trichophyton</taxon>
    </lineage>
</organism>
<keyword evidence="3" id="KW-1185">Reference proteome</keyword>
<comment type="caution">
    <text evidence="2">The sequence shown here is derived from an EMBL/GenBank/DDBJ whole genome shotgun (WGS) entry which is preliminary data.</text>
</comment>
<dbReference type="HOGENOM" id="CLU_019843_0_0_1"/>